<accession>A0A844XSF1</accession>
<keyword evidence="1 4" id="KW-0489">Methyltransferase</keyword>
<dbReference type="GO" id="GO:0032259">
    <property type="term" value="P:methylation"/>
    <property type="evidence" value="ECO:0007669"/>
    <property type="project" value="UniProtKB-KW"/>
</dbReference>
<dbReference type="RefSeq" id="WP_160727895.1">
    <property type="nucleotide sequence ID" value="NZ_WTYC01000004.1"/>
</dbReference>
<evidence type="ECO:0000256" key="2">
    <source>
        <dbReference type="ARBA" id="ARBA00022679"/>
    </source>
</evidence>
<keyword evidence="2 4" id="KW-0808">Transferase</keyword>
<organism evidence="4 5">
    <name type="scientific">Qipengyuania vulgaris</name>
    <dbReference type="NCBI Taxonomy" id="291985"/>
    <lineage>
        <taxon>Bacteria</taxon>
        <taxon>Pseudomonadati</taxon>
        <taxon>Pseudomonadota</taxon>
        <taxon>Alphaproteobacteria</taxon>
        <taxon>Sphingomonadales</taxon>
        <taxon>Erythrobacteraceae</taxon>
        <taxon>Qipengyuania</taxon>
    </lineage>
</organism>
<dbReference type="OrthoDB" id="9804312at2"/>
<protein>
    <submittedName>
        <fullName evidence="4">Methyltransferase domain-containing protein</fullName>
    </submittedName>
</protein>
<dbReference type="Gene3D" id="3.40.50.150">
    <property type="entry name" value="Vaccinia Virus protein VP39"/>
    <property type="match status" value="1"/>
</dbReference>
<evidence type="ECO:0000259" key="3">
    <source>
        <dbReference type="Pfam" id="PF13649"/>
    </source>
</evidence>
<dbReference type="SUPFAM" id="SSF53335">
    <property type="entry name" value="S-adenosyl-L-methionine-dependent methyltransferases"/>
    <property type="match status" value="1"/>
</dbReference>
<dbReference type="PANTHER" id="PTHR43861">
    <property type="entry name" value="TRANS-ACONITATE 2-METHYLTRANSFERASE-RELATED"/>
    <property type="match status" value="1"/>
</dbReference>
<dbReference type="InterPro" id="IPR029063">
    <property type="entry name" value="SAM-dependent_MTases_sf"/>
</dbReference>
<gene>
    <name evidence="4" type="ORF">GRI69_08700</name>
</gene>
<dbReference type="CDD" id="cd02440">
    <property type="entry name" value="AdoMet_MTases"/>
    <property type="match status" value="1"/>
</dbReference>
<proteinExistence type="predicted"/>
<dbReference type="GO" id="GO:0008168">
    <property type="term" value="F:methyltransferase activity"/>
    <property type="evidence" value="ECO:0007669"/>
    <property type="project" value="UniProtKB-KW"/>
</dbReference>
<evidence type="ECO:0000256" key="1">
    <source>
        <dbReference type="ARBA" id="ARBA00022603"/>
    </source>
</evidence>
<comment type="caution">
    <text evidence="4">The sequence shown here is derived from an EMBL/GenBank/DDBJ whole genome shotgun (WGS) entry which is preliminary data.</text>
</comment>
<dbReference type="EMBL" id="WTYC01000004">
    <property type="protein sequence ID" value="MXO48334.1"/>
    <property type="molecule type" value="Genomic_DNA"/>
</dbReference>
<keyword evidence="5" id="KW-1185">Reference proteome</keyword>
<dbReference type="AlphaFoldDB" id="A0A844XSF1"/>
<feature type="domain" description="Methyltransferase" evidence="3">
    <location>
        <begin position="43"/>
        <end position="131"/>
    </location>
</feature>
<sequence length="197" mass="21870">MSADAATIAYYEANAPHYTLSFRQAPSRHLDAFLDRLKPGAHILELGCGGGRDSARIIKRGFLLDATDAVPGMVRKANERFGVGARVMRFDELRAEEEYDAVWAHACLLHVARHDLREVLGAIRRALKPGGLHFANFKLGDGEGRCLLGRLHNFPDPEWIESAYRSAAFELLDTHIYRGEGADGTVRDWIALTVARS</sequence>
<dbReference type="Pfam" id="PF13649">
    <property type="entry name" value="Methyltransf_25"/>
    <property type="match status" value="1"/>
</dbReference>
<dbReference type="PANTHER" id="PTHR43861:SF1">
    <property type="entry name" value="TRANS-ACONITATE 2-METHYLTRANSFERASE"/>
    <property type="match status" value="1"/>
</dbReference>
<evidence type="ECO:0000313" key="4">
    <source>
        <dbReference type="EMBL" id="MXO48334.1"/>
    </source>
</evidence>
<dbReference type="Proteomes" id="UP000448199">
    <property type="component" value="Unassembled WGS sequence"/>
</dbReference>
<dbReference type="InterPro" id="IPR041698">
    <property type="entry name" value="Methyltransf_25"/>
</dbReference>
<reference evidence="4 5" key="1">
    <citation type="submission" date="2019-12" db="EMBL/GenBank/DDBJ databases">
        <title>Genomic-based taxomic classification of the family Erythrobacteraceae.</title>
        <authorList>
            <person name="Xu L."/>
        </authorList>
    </citation>
    <scope>NUCLEOTIDE SEQUENCE [LARGE SCALE GENOMIC DNA]</scope>
    <source>
        <strain evidence="4 5">DSM 17792</strain>
    </source>
</reference>
<name>A0A844XSF1_9SPHN</name>
<evidence type="ECO:0000313" key="5">
    <source>
        <dbReference type="Proteomes" id="UP000448199"/>
    </source>
</evidence>